<protein>
    <recommendedName>
        <fullName evidence="1">RNase H type-1 domain-containing protein</fullName>
    </recommendedName>
</protein>
<dbReference type="AlphaFoldDB" id="A0AAD5JT77"/>
<gene>
    <name evidence="2" type="ORF">LWI28_016809</name>
</gene>
<reference evidence="2" key="2">
    <citation type="submission" date="2023-02" db="EMBL/GenBank/DDBJ databases">
        <authorList>
            <person name="Swenson N.G."/>
            <person name="Wegrzyn J.L."/>
            <person name="Mcevoy S.L."/>
        </authorList>
    </citation>
    <scope>NUCLEOTIDE SEQUENCE</scope>
    <source>
        <strain evidence="2">91603</strain>
        <tissue evidence="2">Leaf</tissue>
    </source>
</reference>
<reference evidence="2" key="1">
    <citation type="journal article" date="2022" name="Plant J.">
        <title>Strategies of tolerance reflected in two North American maple genomes.</title>
        <authorList>
            <person name="McEvoy S.L."/>
            <person name="Sezen U.U."/>
            <person name="Trouern-Trend A."/>
            <person name="McMahon S.M."/>
            <person name="Schaberg P.G."/>
            <person name="Yang J."/>
            <person name="Wegrzyn J.L."/>
            <person name="Swenson N.G."/>
        </authorList>
    </citation>
    <scope>NUCLEOTIDE SEQUENCE</scope>
    <source>
        <strain evidence="2">91603</strain>
    </source>
</reference>
<evidence type="ECO:0000259" key="1">
    <source>
        <dbReference type="Pfam" id="PF13456"/>
    </source>
</evidence>
<dbReference type="EMBL" id="JAJSOW010000001">
    <property type="protein sequence ID" value="KAI9201022.1"/>
    <property type="molecule type" value="Genomic_DNA"/>
</dbReference>
<comment type="caution">
    <text evidence="2">The sequence shown here is derived from an EMBL/GenBank/DDBJ whole genome shotgun (WGS) entry which is preliminary data.</text>
</comment>
<feature type="domain" description="RNase H type-1" evidence="1">
    <location>
        <begin position="99"/>
        <end position="158"/>
    </location>
</feature>
<accession>A0AAD5JT77</accession>
<dbReference type="Pfam" id="PF13456">
    <property type="entry name" value="RVT_3"/>
    <property type="match status" value="1"/>
</dbReference>
<organism evidence="2 3">
    <name type="scientific">Acer negundo</name>
    <name type="common">Box elder</name>
    <dbReference type="NCBI Taxonomy" id="4023"/>
    <lineage>
        <taxon>Eukaryota</taxon>
        <taxon>Viridiplantae</taxon>
        <taxon>Streptophyta</taxon>
        <taxon>Embryophyta</taxon>
        <taxon>Tracheophyta</taxon>
        <taxon>Spermatophyta</taxon>
        <taxon>Magnoliopsida</taxon>
        <taxon>eudicotyledons</taxon>
        <taxon>Gunneridae</taxon>
        <taxon>Pentapetalae</taxon>
        <taxon>rosids</taxon>
        <taxon>malvids</taxon>
        <taxon>Sapindales</taxon>
        <taxon>Sapindaceae</taxon>
        <taxon>Hippocastanoideae</taxon>
        <taxon>Acereae</taxon>
        <taxon>Acer</taxon>
    </lineage>
</organism>
<dbReference type="InterPro" id="IPR002156">
    <property type="entry name" value="RNaseH_domain"/>
</dbReference>
<keyword evidence="3" id="KW-1185">Reference proteome</keyword>
<evidence type="ECO:0000313" key="3">
    <source>
        <dbReference type="Proteomes" id="UP001064489"/>
    </source>
</evidence>
<evidence type="ECO:0000313" key="2">
    <source>
        <dbReference type="EMBL" id="KAI9201022.1"/>
    </source>
</evidence>
<sequence>MEDPRKANPNVNIRIQMTRSPLILSSNNHLKGKHRRLETCQQPCVSPHHLKTHPVAKNQYIIDPIRFKLSKVPTLRCPYHISKDRELDREEDPHRPRKDAHQVGFGSLVRNSYMVVLVSAMQRVTTCYDVSVAEVGAILHGLRLAIDNNFLPAGLESD</sequence>
<dbReference type="GO" id="GO:0003676">
    <property type="term" value="F:nucleic acid binding"/>
    <property type="evidence" value="ECO:0007669"/>
    <property type="project" value="InterPro"/>
</dbReference>
<dbReference type="Proteomes" id="UP001064489">
    <property type="component" value="Chromosome 9"/>
</dbReference>
<proteinExistence type="predicted"/>
<dbReference type="GO" id="GO:0004523">
    <property type="term" value="F:RNA-DNA hybrid ribonuclease activity"/>
    <property type="evidence" value="ECO:0007669"/>
    <property type="project" value="InterPro"/>
</dbReference>
<name>A0AAD5JT77_ACENE</name>